<gene>
    <name evidence="2" type="primary">LOC142168917</name>
</gene>
<accession>A0AC58SML7</accession>
<proteinExistence type="predicted"/>
<evidence type="ECO:0000313" key="2">
    <source>
        <dbReference type="RefSeq" id="XP_075086193.1"/>
    </source>
</evidence>
<protein>
    <submittedName>
        <fullName evidence="2">Uncharacterized protein LOC142168917</fullName>
    </submittedName>
</protein>
<reference evidence="2" key="2">
    <citation type="submission" date="2025-08" db="UniProtKB">
        <authorList>
            <consortium name="RefSeq"/>
        </authorList>
    </citation>
    <scope>IDENTIFICATION</scope>
    <source>
        <tissue evidence="2">Leaf</tissue>
    </source>
</reference>
<evidence type="ECO:0000313" key="1">
    <source>
        <dbReference type="Proteomes" id="UP000790787"/>
    </source>
</evidence>
<keyword evidence="1" id="KW-1185">Reference proteome</keyword>
<reference evidence="1" key="1">
    <citation type="journal article" date="2014" name="Nat. Commun.">
        <title>The tobacco genome sequence and its comparison with those of tomato and potato.</title>
        <authorList>
            <person name="Sierro N."/>
            <person name="Battey J.N."/>
            <person name="Ouadi S."/>
            <person name="Bakaher N."/>
            <person name="Bovet L."/>
            <person name="Willig A."/>
            <person name="Goepfert S."/>
            <person name="Peitsch M.C."/>
            <person name="Ivanov N.V."/>
        </authorList>
    </citation>
    <scope>NUCLEOTIDE SEQUENCE [LARGE SCALE GENOMIC DNA]</scope>
</reference>
<dbReference type="RefSeq" id="XP_075086193.1">
    <property type="nucleotide sequence ID" value="XM_075230092.1"/>
</dbReference>
<dbReference type="Proteomes" id="UP000790787">
    <property type="component" value="Chromosome 14"/>
</dbReference>
<name>A0AC58SML7_TOBAC</name>
<sequence>MESNGEEKKRTNREGYKKVKKEENLAVTEAKAAAFGRLYEELRIKDRDKKLYRLDKVRERKACDLDQVQCIKDEEGRVLMEETHIRRKWQAYFHKLQNEEGDRDIVLGDLEHSESCHDIGYCKRIKIEEVEGAMHKMIRERATGPDEIPVEFWKSIGRAGLEWLTELFNVIFKMKRMPDE</sequence>
<organism evidence="1 2">
    <name type="scientific">Nicotiana tabacum</name>
    <name type="common">Common tobacco</name>
    <dbReference type="NCBI Taxonomy" id="4097"/>
    <lineage>
        <taxon>Eukaryota</taxon>
        <taxon>Viridiplantae</taxon>
        <taxon>Streptophyta</taxon>
        <taxon>Embryophyta</taxon>
        <taxon>Tracheophyta</taxon>
        <taxon>Spermatophyta</taxon>
        <taxon>Magnoliopsida</taxon>
        <taxon>eudicotyledons</taxon>
        <taxon>Gunneridae</taxon>
        <taxon>Pentapetalae</taxon>
        <taxon>asterids</taxon>
        <taxon>lamiids</taxon>
        <taxon>Solanales</taxon>
        <taxon>Solanaceae</taxon>
        <taxon>Nicotianoideae</taxon>
        <taxon>Nicotianeae</taxon>
        <taxon>Nicotiana</taxon>
    </lineage>
</organism>